<dbReference type="RefSeq" id="XP_068354629.1">
    <property type="nucleotide sequence ID" value="XM_068508070.1"/>
</dbReference>
<feature type="compositionally biased region" description="Polar residues" evidence="1">
    <location>
        <begin position="218"/>
        <end position="228"/>
    </location>
</feature>
<dbReference type="OrthoDB" id="8775810at2759"/>
<feature type="compositionally biased region" description="Low complexity" evidence="1">
    <location>
        <begin position="229"/>
        <end position="242"/>
    </location>
</feature>
<gene>
    <name evidence="2" type="ORF">TRFO_31683</name>
</gene>
<evidence type="ECO:0008006" key="4">
    <source>
        <dbReference type="Google" id="ProtNLM"/>
    </source>
</evidence>
<feature type="compositionally biased region" description="Acidic residues" evidence="1">
    <location>
        <begin position="204"/>
        <end position="217"/>
    </location>
</feature>
<dbReference type="Gene3D" id="3.20.90.10">
    <property type="entry name" value="Tubby Protein, Chain A"/>
    <property type="match status" value="1"/>
</dbReference>
<feature type="compositionally biased region" description="Basic residues" evidence="1">
    <location>
        <begin position="184"/>
        <end position="195"/>
    </location>
</feature>
<dbReference type="AlphaFoldDB" id="A0A1J4JW28"/>
<proteinExistence type="predicted"/>
<feature type="region of interest" description="Disordered" evidence="1">
    <location>
        <begin position="1"/>
        <end position="249"/>
    </location>
</feature>
<accession>A0A1J4JW28</accession>
<comment type="caution">
    <text evidence="2">The sequence shown here is derived from an EMBL/GenBank/DDBJ whole genome shotgun (WGS) entry which is preliminary data.</text>
</comment>
<organism evidence="2 3">
    <name type="scientific">Tritrichomonas foetus</name>
    <dbReference type="NCBI Taxonomy" id="1144522"/>
    <lineage>
        <taxon>Eukaryota</taxon>
        <taxon>Metamonada</taxon>
        <taxon>Parabasalia</taxon>
        <taxon>Tritrichomonadida</taxon>
        <taxon>Tritrichomonadidae</taxon>
        <taxon>Tritrichomonas</taxon>
    </lineage>
</organism>
<dbReference type="VEuPathDB" id="TrichDB:TRFO_31683"/>
<keyword evidence="3" id="KW-1185">Reference proteome</keyword>
<feature type="compositionally biased region" description="Polar residues" evidence="1">
    <location>
        <begin position="137"/>
        <end position="146"/>
    </location>
</feature>
<evidence type="ECO:0000313" key="3">
    <source>
        <dbReference type="Proteomes" id="UP000179807"/>
    </source>
</evidence>
<sequence length="482" mass="54864">MSIPSIRFKAPPRKPGQPKPLGSNSNMRRTTRTRTGHGKLYSVDFSSDSNDADDDLDELPVLKTKPKASMIEIPQSDSDDDVNGYSGTSSNNGDYNDDNNDKPPREVNWQSKSGPPANFRPRAPSQPRQRIRRNHGSIKSTSSINDSHYHNHSAQNDDENYGDGNSGDGNDVDGNVNNEEPQQHRRRVRRVKRRSIQPQQTTNYEDEDDEDLLESDEVNISKNSRQNYSTSNSNQVVNDNNSLQRNRSRTLERFRVPHTHTSDEIEIFTVVRELKKSAKKNHADFRMMKEEQAIFFSLASKDEIGQIDIISTSMPVMPNSKDNVGIIRKQNGKRFTLITNEEKENDDRESERIGLAFVKLPSDVKTKQKTFRIAIRDHDRPNYPISKRMELARLAENADEVNNIKYYTNKLPTIGPDGKPTNVFGSTFVIDSIKNYIITDENDETIYMIYKSSEGSYTVKAKYPISPIMAFSLSVSIIQDCH</sequence>
<dbReference type="Proteomes" id="UP000179807">
    <property type="component" value="Unassembled WGS sequence"/>
</dbReference>
<feature type="compositionally biased region" description="Low complexity" evidence="1">
    <location>
        <begin position="83"/>
        <end position="94"/>
    </location>
</feature>
<reference evidence="2" key="1">
    <citation type="submission" date="2016-10" db="EMBL/GenBank/DDBJ databases">
        <authorList>
            <person name="Benchimol M."/>
            <person name="Almeida L.G."/>
            <person name="Vasconcelos A.T."/>
            <person name="Perreira-Neves A."/>
            <person name="Rosa I.A."/>
            <person name="Tasca T."/>
            <person name="Bogo M.R."/>
            <person name="de Souza W."/>
        </authorList>
    </citation>
    <scope>NUCLEOTIDE SEQUENCE [LARGE SCALE GENOMIC DNA]</scope>
    <source>
        <strain evidence="2">K</strain>
    </source>
</reference>
<protein>
    <recommendedName>
        <fullName evidence="4">Tubby C-terminal domain-containing protein</fullName>
    </recommendedName>
</protein>
<evidence type="ECO:0000313" key="2">
    <source>
        <dbReference type="EMBL" id="OHT01493.1"/>
    </source>
</evidence>
<dbReference type="EMBL" id="MLAK01000909">
    <property type="protein sequence ID" value="OHT01493.1"/>
    <property type="molecule type" value="Genomic_DNA"/>
</dbReference>
<dbReference type="GeneID" id="94842774"/>
<feature type="compositionally biased region" description="Low complexity" evidence="1">
    <location>
        <begin position="168"/>
        <end position="180"/>
    </location>
</feature>
<evidence type="ECO:0000256" key="1">
    <source>
        <dbReference type="SAM" id="MobiDB-lite"/>
    </source>
</evidence>
<name>A0A1J4JW28_9EUKA</name>
<dbReference type="InterPro" id="IPR025659">
    <property type="entry name" value="Tubby-like_C"/>
</dbReference>